<dbReference type="Gene3D" id="2.30.42.10">
    <property type="match status" value="1"/>
</dbReference>
<dbReference type="Pfam" id="PF25082">
    <property type="entry name" value="GIPC1_GH2"/>
    <property type="match status" value="1"/>
</dbReference>
<evidence type="ECO:0000313" key="4">
    <source>
        <dbReference type="EMBL" id="KAJ8409405.1"/>
    </source>
</evidence>
<proteinExistence type="inferred from homology"/>
<evidence type="ECO:0000313" key="5">
    <source>
        <dbReference type="Proteomes" id="UP001221898"/>
    </source>
</evidence>
<dbReference type="PANTHER" id="PTHR12259">
    <property type="entry name" value="RGS-GAIP INTERACTING PROTEIN GIPC"/>
    <property type="match status" value="1"/>
</dbReference>
<feature type="region of interest" description="Disordered" evidence="2">
    <location>
        <begin position="1"/>
        <end position="30"/>
    </location>
</feature>
<feature type="region of interest" description="Disordered" evidence="2">
    <location>
        <begin position="688"/>
        <end position="715"/>
    </location>
</feature>
<dbReference type="PANTHER" id="PTHR12259:SF2">
    <property type="entry name" value="PDZ DOMAIN-CONTAINING PROTEIN GIPC3"/>
    <property type="match status" value="1"/>
</dbReference>
<keyword evidence="5" id="KW-1185">Reference proteome</keyword>
<dbReference type="CDD" id="cd06707">
    <property type="entry name" value="PDZ_GIPC"/>
    <property type="match status" value="1"/>
</dbReference>
<comment type="caution">
    <text evidence="4">The sequence shown here is derived from an EMBL/GenBank/DDBJ whole genome shotgun (WGS) entry which is preliminary data.</text>
</comment>
<dbReference type="InterPro" id="IPR036034">
    <property type="entry name" value="PDZ_sf"/>
</dbReference>
<feature type="domain" description="PDZ" evidence="3">
    <location>
        <begin position="108"/>
        <end position="175"/>
    </location>
</feature>
<dbReference type="Pfam" id="PF07078">
    <property type="entry name" value="FYTT"/>
    <property type="match status" value="2"/>
</dbReference>
<dbReference type="SMART" id="SM00228">
    <property type="entry name" value="PDZ"/>
    <property type="match status" value="1"/>
</dbReference>
<dbReference type="InterPro" id="IPR056814">
    <property type="entry name" value="GIPC1-3_GH1"/>
</dbReference>
<protein>
    <recommendedName>
        <fullName evidence="3">PDZ domain-containing protein</fullName>
    </recommendedName>
</protein>
<feature type="compositionally biased region" description="Pro residues" evidence="2">
    <location>
        <begin position="693"/>
        <end position="708"/>
    </location>
</feature>
<dbReference type="AlphaFoldDB" id="A0AAD7SVF6"/>
<dbReference type="PROSITE" id="PS50106">
    <property type="entry name" value="PDZ"/>
    <property type="match status" value="1"/>
</dbReference>
<dbReference type="InterPro" id="IPR017379">
    <property type="entry name" value="GIPC1/2/3"/>
</dbReference>
<dbReference type="CDD" id="cd21180">
    <property type="entry name" value="GH2_GIPC"/>
    <property type="match status" value="1"/>
</dbReference>
<sequence>MQNGESTSGPARAPEGQEVQPSAPPLPPGRPQLLFHAQLAHGSTTGSIQGFTNIKELYARIAEAFHIPASEILFCTLNSHKVDMHRLLGGQIGLADFIFAHVRGNTKEVEVTKTEDALGLTIADNGAGSAFIKRIKEGSIVDGLETVCVGDHIEAINECSIVGCRHYEVAKMLKELPRGAPFTLRLVEPKKAFDMIGQRTRAPKCGEEKIASGRETLRLRSKGGATVQEVPNVWEERAMKKVDDLLESYMGIRDLELATTIVEAGKDKQNPDQFAEALDAVLGDFGFPDMFLFEEGHSTIVEPEPTGDVTGKCRCGGGEVLGVLRQPVEGSEQGGDMGVSRKVVDQTGCSVLDELQGSDGRCGKAGQERVAVVQAGQYHCLDQELGRSKDMHVRLTGESKLPVGITRPPTHILETAFPCFSVDPSRLSLPLPPGADSQMPPPARADDQGRSGKECWIVGWWPLTERSSSALADHHDFQALWKLCQLKIAISAWPFKLGWYGAVVTCLIPLRLANSWNSAEVKEAPLSETMISGNPTQRSTRDRTGSFNVRAAILVACNGASGTISSKSTSSGGGVSVSVVGSGGGVARLGVRSHRRGQGVITGLAARRSATLRKGISPLLRPALTQKPRPLLQRRPVQHRLAYSQRGQSAAMRRPVQLRRRNPPAAPHVQRDARQATFLFHRGLKVQTRVQDPKPPAPAVSRTRPPPRAWSLHSPITPPLAVKQEEQERKAPRGVALEFDINGVGKQTALTLNERFRILKDRREASAPGSEAGRFVTVGNYPVKRLSIPVACCTVPREGQALVLALLLMRIAPLLIDSIKGRANDWDFGGVGAGCALSRRGGIGLRGRGLCLLGGRGPGGVARRCGELGQLLAVGQGLEHGVLALQHRVPLKQLLNLLLQHLYFLPHRIHQVALHQILQPSPETKQADSGACGIWRSPDCKLYKQTEYKAFIPLTRSRDLRQIRYPAGNAALFIIMRYGFAMLLTNKSYPAQLQMSNGGRPLGLCRGEIRGGGTSQGAGKRELEEERALSTRLMQHLLLELWSPDKGTQVLSFLHHTGQQLTAPYGSLHDPMLSKPPSVTLIPQLSGPYRSGHLISFLFAIGQHECLLVEEYCMPLILTATCIHILSVPQLL</sequence>
<dbReference type="FunFam" id="2.30.42.10:FF:000097">
    <property type="entry name" value="PDZ domain-containing protein GIPC1 isoform 1"/>
    <property type="match status" value="1"/>
</dbReference>
<dbReference type="EMBL" id="JAINUG010000030">
    <property type="protein sequence ID" value="KAJ8409405.1"/>
    <property type="molecule type" value="Genomic_DNA"/>
</dbReference>
<dbReference type="Pfam" id="PF00595">
    <property type="entry name" value="PDZ"/>
    <property type="match status" value="1"/>
</dbReference>
<dbReference type="SUPFAM" id="SSF50156">
    <property type="entry name" value="PDZ domain-like"/>
    <property type="match status" value="1"/>
</dbReference>
<dbReference type="InterPro" id="IPR055349">
    <property type="entry name" value="GH2_GIPC"/>
</dbReference>
<dbReference type="InterPro" id="IPR001478">
    <property type="entry name" value="PDZ"/>
</dbReference>
<evidence type="ECO:0000256" key="1">
    <source>
        <dbReference type="ARBA" id="ARBA00009011"/>
    </source>
</evidence>
<dbReference type="Proteomes" id="UP001221898">
    <property type="component" value="Unassembled WGS sequence"/>
</dbReference>
<evidence type="ECO:0000259" key="3">
    <source>
        <dbReference type="PROSITE" id="PS50106"/>
    </source>
</evidence>
<comment type="similarity">
    <text evidence="1">Belongs to the GIPC family.</text>
</comment>
<organism evidence="4 5">
    <name type="scientific">Aldrovandia affinis</name>
    <dbReference type="NCBI Taxonomy" id="143900"/>
    <lineage>
        <taxon>Eukaryota</taxon>
        <taxon>Metazoa</taxon>
        <taxon>Chordata</taxon>
        <taxon>Craniata</taxon>
        <taxon>Vertebrata</taxon>
        <taxon>Euteleostomi</taxon>
        <taxon>Actinopterygii</taxon>
        <taxon>Neopterygii</taxon>
        <taxon>Teleostei</taxon>
        <taxon>Notacanthiformes</taxon>
        <taxon>Halosauridae</taxon>
        <taxon>Aldrovandia</taxon>
    </lineage>
</organism>
<gene>
    <name evidence="4" type="ORF">AAFF_G00228060</name>
</gene>
<dbReference type="Pfam" id="PF25083">
    <property type="entry name" value="GIPC1_GH1"/>
    <property type="match status" value="1"/>
</dbReference>
<accession>A0AAD7SVF6</accession>
<reference evidence="4" key="1">
    <citation type="journal article" date="2023" name="Science">
        <title>Genome structures resolve the early diversification of teleost fishes.</title>
        <authorList>
            <person name="Parey E."/>
            <person name="Louis A."/>
            <person name="Montfort J."/>
            <person name="Bouchez O."/>
            <person name="Roques C."/>
            <person name="Iampietro C."/>
            <person name="Lluch J."/>
            <person name="Castinel A."/>
            <person name="Donnadieu C."/>
            <person name="Desvignes T."/>
            <person name="Floi Bucao C."/>
            <person name="Jouanno E."/>
            <person name="Wen M."/>
            <person name="Mejri S."/>
            <person name="Dirks R."/>
            <person name="Jansen H."/>
            <person name="Henkel C."/>
            <person name="Chen W.J."/>
            <person name="Zahm M."/>
            <person name="Cabau C."/>
            <person name="Klopp C."/>
            <person name="Thompson A.W."/>
            <person name="Robinson-Rechavi M."/>
            <person name="Braasch I."/>
            <person name="Lecointre G."/>
            <person name="Bobe J."/>
            <person name="Postlethwait J.H."/>
            <person name="Berthelot C."/>
            <person name="Roest Crollius H."/>
            <person name="Guiguen Y."/>
        </authorList>
    </citation>
    <scope>NUCLEOTIDE SEQUENCE</scope>
    <source>
        <strain evidence="4">NC1722</strain>
    </source>
</reference>
<feature type="region of interest" description="Disordered" evidence="2">
    <location>
        <begin position="430"/>
        <end position="450"/>
    </location>
</feature>
<name>A0AAD7SVF6_9TELE</name>
<evidence type="ECO:0000256" key="2">
    <source>
        <dbReference type="SAM" id="MobiDB-lite"/>
    </source>
</evidence>